<keyword evidence="4 6" id="KW-0802">TPR repeat</keyword>
<dbReference type="Gene3D" id="1.25.40.10">
    <property type="entry name" value="Tetratricopeptide repeat domain"/>
    <property type="match status" value="2"/>
</dbReference>
<dbReference type="Proteomes" id="UP000483286">
    <property type="component" value="Unassembled WGS sequence"/>
</dbReference>
<dbReference type="EMBL" id="WQLB01000052">
    <property type="protein sequence ID" value="MVN89300.1"/>
    <property type="molecule type" value="Genomic_DNA"/>
</dbReference>
<evidence type="ECO:0000256" key="4">
    <source>
        <dbReference type="ARBA" id="ARBA00022803"/>
    </source>
</evidence>
<dbReference type="InterPro" id="IPR051476">
    <property type="entry name" value="Bac_ResReg_Asp_Phosphatase"/>
</dbReference>
<organism evidence="7 8">
    <name type="scientific">Deinococcus arboris</name>
    <dbReference type="NCBI Taxonomy" id="2682977"/>
    <lineage>
        <taxon>Bacteria</taxon>
        <taxon>Thermotogati</taxon>
        <taxon>Deinococcota</taxon>
        <taxon>Deinococci</taxon>
        <taxon>Deinococcales</taxon>
        <taxon>Deinococcaceae</taxon>
        <taxon>Deinococcus</taxon>
    </lineage>
</organism>
<sequence>MSEAVNRLRSQVALASGREHLRLLVDLAFALREVDAREGLNVTRTAIDLAQADKDWTALASLLIAEALNLDRLGDYHAALVQLDKAQKINQKLGDIGILSRIWNARGVIFSNQGQLPEALHHYLLSEGICEESRNYWMLSAVLNNIGIVYDRLGRHDEAFASYGRALKLAHSIGREDIELHAVSNLGFNRMFLQLWDEALKYHKEALSYAQKQENEYGIIICTANIAESYGALGEVERAHKLFADAIGRSRALGDLEHLVDLLYEQAKLYLKSNEWRPALALLQETLELVRQMG</sequence>
<evidence type="ECO:0000313" key="8">
    <source>
        <dbReference type="Proteomes" id="UP000483286"/>
    </source>
</evidence>
<evidence type="ECO:0000256" key="1">
    <source>
        <dbReference type="ARBA" id="ARBA00004496"/>
    </source>
</evidence>
<feature type="non-terminal residue" evidence="7">
    <location>
        <position position="294"/>
    </location>
</feature>
<dbReference type="InterPro" id="IPR019734">
    <property type="entry name" value="TPR_rpt"/>
</dbReference>
<dbReference type="RefSeq" id="WP_157461560.1">
    <property type="nucleotide sequence ID" value="NZ_WQLB01000052.1"/>
</dbReference>
<keyword evidence="3" id="KW-0677">Repeat</keyword>
<feature type="repeat" description="TPR" evidence="6">
    <location>
        <begin position="140"/>
        <end position="173"/>
    </location>
</feature>
<reference evidence="7 8" key="1">
    <citation type="submission" date="2019-12" db="EMBL/GenBank/DDBJ databases">
        <title>Deinococcus sp. HMF7620 Genome sequencing and assembly.</title>
        <authorList>
            <person name="Kang H."/>
            <person name="Kim H."/>
            <person name="Joh K."/>
        </authorList>
    </citation>
    <scope>NUCLEOTIDE SEQUENCE [LARGE SCALE GENOMIC DNA]</scope>
    <source>
        <strain evidence="7 8">HMF7620</strain>
    </source>
</reference>
<evidence type="ECO:0000256" key="3">
    <source>
        <dbReference type="ARBA" id="ARBA00022737"/>
    </source>
</evidence>
<dbReference type="PANTHER" id="PTHR46630">
    <property type="entry name" value="TETRATRICOPEPTIDE REPEAT PROTEIN 29"/>
    <property type="match status" value="1"/>
</dbReference>
<evidence type="ECO:0000256" key="2">
    <source>
        <dbReference type="ARBA" id="ARBA00022490"/>
    </source>
</evidence>
<protein>
    <submittedName>
        <fullName evidence="7">Tetratricopeptide repeat protein</fullName>
    </submittedName>
</protein>
<dbReference type="AlphaFoldDB" id="A0A7C9LXM3"/>
<proteinExistence type="inferred from homology"/>
<dbReference type="SMART" id="SM00028">
    <property type="entry name" value="TPR"/>
    <property type="match status" value="5"/>
</dbReference>
<comment type="caution">
    <text evidence="7">The sequence shown here is derived from an EMBL/GenBank/DDBJ whole genome shotgun (WGS) entry which is preliminary data.</text>
</comment>
<comment type="similarity">
    <text evidence="5">Belongs to the Rap family.</text>
</comment>
<evidence type="ECO:0000256" key="5">
    <source>
        <dbReference type="ARBA" id="ARBA00038253"/>
    </source>
</evidence>
<dbReference type="InterPro" id="IPR011990">
    <property type="entry name" value="TPR-like_helical_dom_sf"/>
</dbReference>
<evidence type="ECO:0000256" key="6">
    <source>
        <dbReference type="PROSITE-ProRule" id="PRU00339"/>
    </source>
</evidence>
<dbReference type="PROSITE" id="PS50005">
    <property type="entry name" value="TPR"/>
    <property type="match status" value="1"/>
</dbReference>
<dbReference type="Pfam" id="PF13424">
    <property type="entry name" value="TPR_12"/>
    <property type="match status" value="2"/>
</dbReference>
<keyword evidence="8" id="KW-1185">Reference proteome</keyword>
<evidence type="ECO:0000313" key="7">
    <source>
        <dbReference type="EMBL" id="MVN89300.1"/>
    </source>
</evidence>
<comment type="subcellular location">
    <subcellularLocation>
        <location evidence="1">Cytoplasm</location>
    </subcellularLocation>
</comment>
<dbReference type="GO" id="GO:0005737">
    <property type="term" value="C:cytoplasm"/>
    <property type="evidence" value="ECO:0007669"/>
    <property type="project" value="UniProtKB-SubCell"/>
</dbReference>
<gene>
    <name evidence="7" type="ORF">GO986_21425</name>
</gene>
<dbReference type="PANTHER" id="PTHR46630:SF1">
    <property type="entry name" value="TETRATRICOPEPTIDE REPEAT PROTEIN 29"/>
    <property type="match status" value="1"/>
</dbReference>
<accession>A0A7C9LXM3</accession>
<dbReference type="SUPFAM" id="SSF48452">
    <property type="entry name" value="TPR-like"/>
    <property type="match status" value="2"/>
</dbReference>
<keyword evidence="2" id="KW-0963">Cytoplasm</keyword>
<name>A0A7C9LXM3_9DEIO</name>